<dbReference type="InterPro" id="IPR000415">
    <property type="entry name" value="Nitroreductase-like"/>
</dbReference>
<dbReference type="PANTHER" id="PTHR43673:SF2">
    <property type="entry name" value="NITROREDUCTASE"/>
    <property type="match status" value="1"/>
</dbReference>
<dbReference type="Gene3D" id="3.40.109.10">
    <property type="entry name" value="NADH Oxidase"/>
    <property type="match status" value="1"/>
</dbReference>
<evidence type="ECO:0000256" key="1">
    <source>
        <dbReference type="ARBA" id="ARBA00001917"/>
    </source>
</evidence>
<evidence type="ECO:0000256" key="3">
    <source>
        <dbReference type="ARBA" id="ARBA00022630"/>
    </source>
</evidence>
<dbReference type="PANTHER" id="PTHR43673">
    <property type="entry name" value="NAD(P)H NITROREDUCTASE YDGI-RELATED"/>
    <property type="match status" value="1"/>
</dbReference>
<accession>A0A9D1XCQ7</accession>
<comment type="cofactor">
    <cofactor evidence="1">
        <name>FMN</name>
        <dbReference type="ChEBI" id="CHEBI:58210"/>
    </cofactor>
</comment>
<keyword evidence="3" id="KW-0285">Flavoprotein</keyword>
<evidence type="ECO:0000256" key="5">
    <source>
        <dbReference type="ARBA" id="ARBA00023002"/>
    </source>
</evidence>
<comment type="caution">
    <text evidence="7">The sequence shown here is derived from an EMBL/GenBank/DDBJ whole genome shotgun (WGS) entry which is preliminary data.</text>
</comment>
<reference evidence="7" key="2">
    <citation type="submission" date="2021-04" db="EMBL/GenBank/DDBJ databases">
        <authorList>
            <person name="Gilroy R."/>
        </authorList>
    </citation>
    <scope>NUCLEOTIDE SEQUENCE</scope>
    <source>
        <strain evidence="7">CHK183-1962</strain>
    </source>
</reference>
<evidence type="ECO:0000313" key="8">
    <source>
        <dbReference type="Proteomes" id="UP000886890"/>
    </source>
</evidence>
<protein>
    <submittedName>
        <fullName evidence="7">Nitroreductase family protein</fullName>
    </submittedName>
</protein>
<dbReference type="Proteomes" id="UP000886890">
    <property type="component" value="Unassembled WGS sequence"/>
</dbReference>
<name>A0A9D1XCQ7_9FIRM</name>
<dbReference type="EMBL" id="DXEK01000071">
    <property type="protein sequence ID" value="HIX76834.1"/>
    <property type="molecule type" value="Genomic_DNA"/>
</dbReference>
<comment type="similarity">
    <text evidence="2">Belongs to the nitroreductase family.</text>
</comment>
<evidence type="ECO:0000313" key="7">
    <source>
        <dbReference type="EMBL" id="HIX76834.1"/>
    </source>
</evidence>
<reference evidence="7" key="1">
    <citation type="journal article" date="2021" name="PeerJ">
        <title>Extensive microbial diversity within the chicken gut microbiome revealed by metagenomics and culture.</title>
        <authorList>
            <person name="Gilroy R."/>
            <person name="Ravi A."/>
            <person name="Getino M."/>
            <person name="Pursley I."/>
            <person name="Horton D.L."/>
            <person name="Alikhan N.F."/>
            <person name="Baker D."/>
            <person name="Gharbi K."/>
            <person name="Hall N."/>
            <person name="Watson M."/>
            <person name="Adriaenssens E.M."/>
            <person name="Foster-Nyarko E."/>
            <person name="Jarju S."/>
            <person name="Secka A."/>
            <person name="Antonio M."/>
            <person name="Oren A."/>
            <person name="Chaudhuri R.R."/>
            <person name="La Ragione R."/>
            <person name="Hildebrand F."/>
            <person name="Pallen M.J."/>
        </authorList>
    </citation>
    <scope>NUCLEOTIDE SEQUENCE</scope>
    <source>
        <strain evidence="7">CHK183-1962</strain>
    </source>
</reference>
<gene>
    <name evidence="7" type="ORF">H9734_04460</name>
</gene>
<dbReference type="AlphaFoldDB" id="A0A9D1XCQ7"/>
<keyword evidence="5" id="KW-0560">Oxidoreductase</keyword>
<dbReference type="SUPFAM" id="SSF55469">
    <property type="entry name" value="FMN-dependent nitroreductase-like"/>
    <property type="match status" value="2"/>
</dbReference>
<evidence type="ECO:0000256" key="4">
    <source>
        <dbReference type="ARBA" id="ARBA00022643"/>
    </source>
</evidence>
<dbReference type="Pfam" id="PF14512">
    <property type="entry name" value="TM1586_NiRdase"/>
    <property type="match status" value="1"/>
</dbReference>
<dbReference type="InterPro" id="IPR029478">
    <property type="entry name" value="TM1586_NiRdase"/>
</dbReference>
<organism evidence="7 8">
    <name type="scientific">Candidatus Fusicatenibacter merdavium</name>
    <dbReference type="NCBI Taxonomy" id="2838600"/>
    <lineage>
        <taxon>Bacteria</taxon>
        <taxon>Bacillati</taxon>
        <taxon>Bacillota</taxon>
        <taxon>Clostridia</taxon>
        <taxon>Lachnospirales</taxon>
        <taxon>Lachnospiraceae</taxon>
        <taxon>Fusicatenibacter</taxon>
    </lineage>
</organism>
<feature type="domain" description="Putative nitroreductase TM1586" evidence="6">
    <location>
        <begin position="2"/>
        <end position="217"/>
    </location>
</feature>
<dbReference type="GO" id="GO:0016491">
    <property type="term" value="F:oxidoreductase activity"/>
    <property type="evidence" value="ECO:0007669"/>
    <property type="project" value="UniProtKB-KW"/>
</dbReference>
<evidence type="ECO:0000256" key="2">
    <source>
        <dbReference type="ARBA" id="ARBA00007118"/>
    </source>
</evidence>
<sequence length="254" mass="29423">MNLYEAIFVRKSVRSYLMETLPPQTLDKIWEHYQETPGLFSGISTDMAILDNRKGQEKMLSIFSVKAPYYLAFYSEESERYLMNAGYLMEQMVLYMCSIGLGTCFIGSNKVKKGENEKNGKRLVGLIAFGKSKGPHTRKQSEAKRLPLEELCVFKEVPRQWMNQLLEAARLAPSTLNSQPWRFVVYDNRIHIFSKKYSVEKLKKWDEVNFGIMFANMMVVAEEIWLDVDLIRLGDISQKNFPNNQYVLSAILKA</sequence>
<proteinExistence type="inferred from homology"/>
<keyword evidence="4" id="KW-0288">FMN</keyword>
<dbReference type="Gene3D" id="3.40.109.30">
    <property type="entry name" value="putative nitroreductase (tm1586), domain 2"/>
    <property type="match status" value="1"/>
</dbReference>
<evidence type="ECO:0000259" key="6">
    <source>
        <dbReference type="Pfam" id="PF14512"/>
    </source>
</evidence>